<protein>
    <submittedName>
        <fullName evidence="1">Uncharacterized protein</fullName>
    </submittedName>
</protein>
<proteinExistence type="predicted"/>
<organism evidence="2">
    <name type="scientific">Arthroderma gypseum (strain ATCC MYA-4604 / CBS 118893)</name>
    <name type="common">Microsporum gypseum</name>
    <dbReference type="NCBI Taxonomy" id="535722"/>
    <lineage>
        <taxon>Eukaryota</taxon>
        <taxon>Fungi</taxon>
        <taxon>Dikarya</taxon>
        <taxon>Ascomycota</taxon>
        <taxon>Pezizomycotina</taxon>
        <taxon>Eurotiomycetes</taxon>
        <taxon>Eurotiomycetidae</taxon>
        <taxon>Onygenales</taxon>
        <taxon>Arthrodermataceae</taxon>
        <taxon>Nannizzia</taxon>
    </lineage>
</organism>
<name>E4UXQ3_ARTGP</name>
<dbReference type="HOGENOM" id="CLU_2739549_0_0_1"/>
<evidence type="ECO:0000313" key="2">
    <source>
        <dbReference type="Proteomes" id="UP000002669"/>
    </source>
</evidence>
<dbReference type="VEuPathDB" id="FungiDB:MGYG_04949"/>
<keyword evidence="2" id="KW-1185">Reference proteome</keyword>
<reference evidence="2" key="1">
    <citation type="journal article" date="2012" name="MBio">
        <title>Comparative genome analysis of Trichophyton rubrum and related dermatophytes reveals candidate genes involved in infection.</title>
        <authorList>
            <person name="Martinez D.A."/>
            <person name="Oliver B.G."/>
            <person name="Graeser Y."/>
            <person name="Goldberg J.M."/>
            <person name="Li W."/>
            <person name="Martinez-Rossi N.M."/>
            <person name="Monod M."/>
            <person name="Shelest E."/>
            <person name="Barton R.C."/>
            <person name="Birch E."/>
            <person name="Brakhage A.A."/>
            <person name="Chen Z."/>
            <person name="Gurr S.J."/>
            <person name="Heiman D."/>
            <person name="Heitman J."/>
            <person name="Kosti I."/>
            <person name="Rossi A."/>
            <person name="Saif S."/>
            <person name="Samalova M."/>
            <person name="Saunders C.W."/>
            <person name="Shea T."/>
            <person name="Summerbell R.C."/>
            <person name="Xu J."/>
            <person name="Young S."/>
            <person name="Zeng Q."/>
            <person name="Birren B.W."/>
            <person name="Cuomo C.A."/>
            <person name="White T.C."/>
        </authorList>
    </citation>
    <scope>NUCLEOTIDE SEQUENCE [LARGE SCALE GENOMIC DNA]</scope>
    <source>
        <strain evidence="2">ATCC MYA-4604 / CBS 118893</strain>
    </source>
</reference>
<dbReference type="AlphaFoldDB" id="E4UXQ3"/>
<evidence type="ECO:0000313" key="1">
    <source>
        <dbReference type="EMBL" id="EFR01948.1"/>
    </source>
</evidence>
<dbReference type="InParanoid" id="E4UXQ3"/>
<gene>
    <name evidence="1" type="ORF">MGYG_04949</name>
</gene>
<sequence length="71" mass="7638">MPSTQHLKGVAVLITMPHTIWLHLLHKARLGYIVGIDPDASTASCCPIKSRDSGPGPLVHVPKLPLVRPKA</sequence>
<dbReference type="EMBL" id="DS989825">
    <property type="protein sequence ID" value="EFR01948.1"/>
    <property type="molecule type" value="Genomic_DNA"/>
</dbReference>
<dbReference type="GeneID" id="10027628"/>
<dbReference type="Proteomes" id="UP000002669">
    <property type="component" value="Unassembled WGS sequence"/>
</dbReference>
<accession>E4UXQ3</accession>
<dbReference type="RefSeq" id="XP_003172359.1">
    <property type="nucleotide sequence ID" value="XM_003172311.1"/>
</dbReference>